<evidence type="ECO:0000313" key="1">
    <source>
        <dbReference type="EMBL" id="RNJ49000.1"/>
    </source>
</evidence>
<keyword evidence="2" id="KW-1185">Reference proteome</keyword>
<dbReference type="AlphaFoldDB" id="A0A3M9XQ49"/>
<name>A0A3M9XQ49_9HYPH</name>
<dbReference type="Proteomes" id="UP000268623">
    <property type="component" value="Unassembled WGS sequence"/>
</dbReference>
<dbReference type="EMBL" id="QWDD01000001">
    <property type="protein sequence ID" value="RNJ49000.1"/>
    <property type="molecule type" value="Genomic_DNA"/>
</dbReference>
<evidence type="ECO:0000313" key="2">
    <source>
        <dbReference type="Proteomes" id="UP000268623"/>
    </source>
</evidence>
<comment type="caution">
    <text evidence="1">The sequence shown here is derived from an EMBL/GenBank/DDBJ whole genome shotgun (WGS) entry which is preliminary data.</text>
</comment>
<gene>
    <name evidence="1" type="ORF">D1O30_04630</name>
</gene>
<organism evidence="1 2">
    <name type="scientific">Methylocystis hirsuta</name>
    <dbReference type="NCBI Taxonomy" id="369798"/>
    <lineage>
        <taxon>Bacteria</taxon>
        <taxon>Pseudomonadati</taxon>
        <taxon>Pseudomonadota</taxon>
        <taxon>Alphaproteobacteria</taxon>
        <taxon>Hyphomicrobiales</taxon>
        <taxon>Methylocystaceae</taxon>
        <taxon>Methylocystis</taxon>
    </lineage>
</organism>
<accession>A0A3M9XQ49</accession>
<protein>
    <submittedName>
        <fullName evidence="1">Uncharacterized protein</fullName>
    </submittedName>
</protein>
<proteinExistence type="predicted"/>
<reference evidence="1 2" key="1">
    <citation type="submission" date="2018-08" db="EMBL/GenBank/DDBJ databases">
        <title>Genome sequence of Methylocystis hirsuta CSC1, a methanotroph able to accumulate PHAs.</title>
        <authorList>
            <person name="Bordel S."/>
            <person name="Rodriguez E."/>
            <person name="Gancedo J."/>
            <person name="Munoz R."/>
        </authorList>
    </citation>
    <scope>NUCLEOTIDE SEQUENCE [LARGE SCALE GENOMIC DNA]</scope>
    <source>
        <strain evidence="1 2">CSC1</strain>
    </source>
</reference>
<sequence>MADVVSGRIKIAARGDDFATEFICGAFAMRAPPLNRRFRRRAPRVVKHGRRQGQCKELHAARRDRAEHVIMSWRDSGAQAPAFPFGGRFT</sequence>